<evidence type="ECO:0000313" key="5">
    <source>
        <dbReference type="Proteomes" id="UP000048984"/>
    </source>
</evidence>
<keyword evidence="5" id="KW-1185">Reference proteome</keyword>
<proteinExistence type="predicted"/>
<dbReference type="GO" id="GO:0009401">
    <property type="term" value="P:phosphoenolpyruvate-dependent sugar phosphotransferase system"/>
    <property type="evidence" value="ECO:0007669"/>
    <property type="project" value="InterPro"/>
</dbReference>
<dbReference type="PROSITE" id="PS00372">
    <property type="entry name" value="PTS_EIIA_TYPE_2_HIS"/>
    <property type="match status" value="1"/>
</dbReference>
<dbReference type="InterPro" id="IPR051541">
    <property type="entry name" value="PTS_SugarTrans_NitroReg"/>
</dbReference>
<evidence type="ECO:0000256" key="1">
    <source>
        <dbReference type="ARBA" id="ARBA00004496"/>
    </source>
</evidence>
<evidence type="ECO:0000259" key="3">
    <source>
        <dbReference type="PROSITE" id="PS51094"/>
    </source>
</evidence>
<dbReference type="NCBIfam" id="TIGR01419">
    <property type="entry name" value="nitro_reg_IIA"/>
    <property type="match status" value="1"/>
</dbReference>
<gene>
    <name evidence="4" type="ORF">ABB55_13860</name>
</gene>
<sequence length="154" mass="16311">MDLSDILDLGAVIPALKANSKKQAFQDLATRAAKVTGLGEREIFDTILQRERLGSTAVGRGIAIPHGRIDALPTLVGLFARLERPVDFDAIDDAPVDLIFMLLAPEGAGADHLKALARVARVLRDPAIAAKLRAANDADALYSVLTQPLASHAA</sequence>
<keyword evidence="2" id="KW-0808">Transferase</keyword>
<reference evidence="4 5" key="2">
    <citation type="submission" date="2015-10" db="EMBL/GenBank/DDBJ databases">
        <title>Draft Genome Sequence of Prosthecomicrobium hirschii ATCC 27832.</title>
        <authorList>
            <person name="Daniel J."/>
            <person name="Givan S.A."/>
            <person name="Brun Y.V."/>
            <person name="Brown P.J."/>
        </authorList>
    </citation>
    <scope>NUCLEOTIDE SEQUENCE [LARGE SCALE GENOMIC DNA]</scope>
    <source>
        <strain evidence="4 5">16</strain>
    </source>
</reference>
<comment type="caution">
    <text evidence="4">The sequence shown here is derived from an EMBL/GenBank/DDBJ whole genome shotgun (WGS) entry which is preliminary data.</text>
</comment>
<evidence type="ECO:0000313" key="4">
    <source>
        <dbReference type="EMBL" id="KPL55885.1"/>
    </source>
</evidence>
<dbReference type="InterPro" id="IPR006320">
    <property type="entry name" value="PTS_Nitro_regul"/>
</dbReference>
<feature type="domain" description="PTS EIIA type-2" evidence="3">
    <location>
        <begin position="5"/>
        <end position="148"/>
    </location>
</feature>
<dbReference type="PANTHER" id="PTHR47738:SF1">
    <property type="entry name" value="NITROGEN REGULATORY PROTEIN"/>
    <property type="match status" value="1"/>
</dbReference>
<evidence type="ECO:0000256" key="2">
    <source>
        <dbReference type="ARBA" id="ARBA00022679"/>
    </source>
</evidence>
<protein>
    <submittedName>
        <fullName evidence="4">Transcriptional regulator</fullName>
    </submittedName>
</protein>
<dbReference type="STRING" id="665126.ABB55_13860"/>
<dbReference type="RefSeq" id="WP_054362051.1">
    <property type="nucleotide sequence ID" value="NZ_JAPCYQ010000001.1"/>
</dbReference>
<dbReference type="Proteomes" id="UP000048984">
    <property type="component" value="Unassembled WGS sequence"/>
</dbReference>
<dbReference type="FunFam" id="3.40.930.10:FF:000009">
    <property type="entry name" value="PTS system, fructose specific IIABC component"/>
    <property type="match status" value="1"/>
</dbReference>
<dbReference type="OrthoDB" id="95460at2"/>
<organism evidence="4 5">
    <name type="scientific">Prosthecodimorpha hirschii</name>
    <dbReference type="NCBI Taxonomy" id="665126"/>
    <lineage>
        <taxon>Bacteria</taxon>
        <taxon>Pseudomonadati</taxon>
        <taxon>Pseudomonadota</taxon>
        <taxon>Alphaproteobacteria</taxon>
        <taxon>Hyphomicrobiales</taxon>
        <taxon>Ancalomicrobiaceae</taxon>
        <taxon>Prosthecodimorpha</taxon>
    </lineage>
</organism>
<comment type="subcellular location">
    <subcellularLocation>
        <location evidence="1">Cytoplasm</location>
    </subcellularLocation>
</comment>
<name>A0A0P6WB81_9HYPH</name>
<dbReference type="InterPro" id="IPR016152">
    <property type="entry name" value="PTrfase/Anion_transptr"/>
</dbReference>
<dbReference type="EMBL" id="LJYW01000001">
    <property type="protein sequence ID" value="KPL55885.1"/>
    <property type="molecule type" value="Genomic_DNA"/>
</dbReference>
<dbReference type="GO" id="GO:0030295">
    <property type="term" value="F:protein kinase activator activity"/>
    <property type="evidence" value="ECO:0007669"/>
    <property type="project" value="TreeGrafter"/>
</dbReference>
<dbReference type="GO" id="GO:0005737">
    <property type="term" value="C:cytoplasm"/>
    <property type="evidence" value="ECO:0007669"/>
    <property type="project" value="UniProtKB-SubCell"/>
</dbReference>
<reference evidence="4 5" key="1">
    <citation type="submission" date="2015-09" db="EMBL/GenBank/DDBJ databases">
        <authorList>
            <person name="Jackson K.R."/>
            <person name="Lunt B.L."/>
            <person name="Fisher J.N.B."/>
            <person name="Gardner A.V."/>
            <person name="Bailey M.E."/>
            <person name="Deus L.M."/>
            <person name="Earl A.S."/>
            <person name="Gibby P.D."/>
            <person name="Hartmann K.A."/>
            <person name="Liu J.E."/>
            <person name="Manci A.M."/>
            <person name="Nielsen D.A."/>
            <person name="Solomon M.B."/>
            <person name="Breakwell D.P."/>
            <person name="Burnett S.H."/>
            <person name="Grose J.H."/>
        </authorList>
    </citation>
    <scope>NUCLEOTIDE SEQUENCE [LARGE SCALE GENOMIC DNA]</scope>
    <source>
        <strain evidence="4 5">16</strain>
    </source>
</reference>
<accession>A0A0P6WB81</accession>
<dbReference type="CDD" id="cd00211">
    <property type="entry name" value="PTS_IIA_fru"/>
    <property type="match status" value="1"/>
</dbReference>
<dbReference type="PANTHER" id="PTHR47738">
    <property type="entry name" value="PTS SYSTEM FRUCTOSE-LIKE EIIA COMPONENT-RELATED"/>
    <property type="match status" value="1"/>
</dbReference>
<dbReference type="InterPro" id="IPR002178">
    <property type="entry name" value="PTS_EIIA_type-2_dom"/>
</dbReference>
<dbReference type="AlphaFoldDB" id="A0A0P6WB81"/>
<dbReference type="PROSITE" id="PS51094">
    <property type="entry name" value="PTS_EIIA_TYPE_2"/>
    <property type="match status" value="1"/>
</dbReference>
<dbReference type="SUPFAM" id="SSF55804">
    <property type="entry name" value="Phoshotransferase/anion transport protein"/>
    <property type="match status" value="1"/>
</dbReference>
<dbReference type="Gene3D" id="3.40.930.10">
    <property type="entry name" value="Mannitol-specific EII, Chain A"/>
    <property type="match status" value="1"/>
</dbReference>
<dbReference type="Pfam" id="PF00359">
    <property type="entry name" value="PTS_EIIA_2"/>
    <property type="match status" value="1"/>
</dbReference>
<dbReference type="GO" id="GO:0008982">
    <property type="term" value="F:protein-N(PI)-phosphohistidine-sugar phosphotransferase activity"/>
    <property type="evidence" value="ECO:0007669"/>
    <property type="project" value="InterPro"/>
</dbReference>